<evidence type="ECO:0000313" key="16">
    <source>
        <dbReference type="Proteomes" id="UP000680348"/>
    </source>
</evidence>
<keyword evidence="7 12" id="KW-0521">NADP</keyword>
<dbReference type="GO" id="GO:0000105">
    <property type="term" value="P:L-histidine biosynthetic process"/>
    <property type="evidence" value="ECO:0007669"/>
    <property type="project" value="UniProtKB-KW"/>
</dbReference>
<dbReference type="InterPro" id="IPR020631">
    <property type="entry name" value="THF_DH/CycHdrlase_NAD-bd_dom"/>
</dbReference>
<reference evidence="15" key="1">
    <citation type="submission" date="2021-04" db="EMBL/GenBank/DDBJ databases">
        <title>Pseudaminobacter soli sp. nov., isolated from paddy soil contaminated by heavy metals.</title>
        <authorList>
            <person name="Zhang K."/>
        </authorList>
    </citation>
    <scope>NUCLEOTIDE SEQUENCE</scope>
    <source>
        <strain evidence="15">19-2017</strain>
    </source>
</reference>
<dbReference type="Pfam" id="PF00763">
    <property type="entry name" value="THF_DHG_CYH"/>
    <property type="match status" value="1"/>
</dbReference>
<dbReference type="AlphaFoldDB" id="A0A942E4W2"/>
<dbReference type="NCBIfam" id="NF010785">
    <property type="entry name" value="PRK14188.1"/>
    <property type="match status" value="1"/>
</dbReference>
<protein>
    <recommendedName>
        <fullName evidence="12">Bifunctional protein FolD</fullName>
    </recommendedName>
    <domain>
        <recommendedName>
            <fullName evidence="12">Methylenetetrahydrofolate dehydrogenase</fullName>
            <ecNumber evidence="12">1.5.1.5</ecNumber>
        </recommendedName>
    </domain>
    <domain>
        <recommendedName>
            <fullName evidence="12">Methenyltetrahydrofolate cyclohydrolase</fullName>
            <ecNumber evidence="12">3.5.4.9</ecNumber>
        </recommendedName>
    </domain>
</protein>
<organism evidence="15 16">
    <name type="scientific">Pseudaminobacter soli</name>
    <name type="common">ex Zhang et al. 2022</name>
    <dbReference type="NCBI Taxonomy" id="2831468"/>
    <lineage>
        <taxon>Bacteria</taxon>
        <taxon>Pseudomonadati</taxon>
        <taxon>Pseudomonadota</taxon>
        <taxon>Alphaproteobacteria</taxon>
        <taxon>Hyphomicrobiales</taxon>
        <taxon>Phyllobacteriaceae</taxon>
        <taxon>Pseudaminobacter</taxon>
    </lineage>
</organism>
<dbReference type="SUPFAM" id="SSF53223">
    <property type="entry name" value="Aminoacid dehydrogenase-like, N-terminal domain"/>
    <property type="match status" value="1"/>
</dbReference>
<dbReference type="FunFam" id="3.40.50.10860:FF:000005">
    <property type="entry name" value="C-1-tetrahydrofolate synthase, cytoplasmic, putative"/>
    <property type="match status" value="1"/>
</dbReference>
<dbReference type="GO" id="GO:0009086">
    <property type="term" value="P:methionine biosynthetic process"/>
    <property type="evidence" value="ECO:0007669"/>
    <property type="project" value="UniProtKB-KW"/>
</dbReference>
<evidence type="ECO:0000313" key="15">
    <source>
        <dbReference type="EMBL" id="MBS3648537.1"/>
    </source>
</evidence>
<dbReference type="PANTHER" id="PTHR48099">
    <property type="entry name" value="C-1-TETRAHYDROFOLATE SYNTHASE, CYTOPLASMIC-RELATED"/>
    <property type="match status" value="1"/>
</dbReference>
<dbReference type="InterPro" id="IPR036291">
    <property type="entry name" value="NAD(P)-bd_dom_sf"/>
</dbReference>
<dbReference type="InterPro" id="IPR000672">
    <property type="entry name" value="THF_DH/CycHdrlase"/>
</dbReference>
<dbReference type="InterPro" id="IPR046346">
    <property type="entry name" value="Aminoacid_DH-like_N_sf"/>
</dbReference>
<dbReference type="NCBIfam" id="NF010783">
    <property type="entry name" value="PRK14186.1"/>
    <property type="match status" value="1"/>
</dbReference>
<dbReference type="EMBL" id="JAGWCR010000003">
    <property type="protein sequence ID" value="MBS3648537.1"/>
    <property type="molecule type" value="Genomic_DNA"/>
</dbReference>
<dbReference type="RefSeq" id="WP_188254081.1">
    <property type="nucleotide sequence ID" value="NZ_JABVCF010000003.1"/>
</dbReference>
<keyword evidence="6 12" id="KW-0378">Hydrolase</keyword>
<comment type="caution">
    <text evidence="12">Lacks conserved residue(s) required for the propagation of feature annotation.</text>
</comment>
<feature type="domain" description="Tetrahydrofolate dehydrogenase/cyclohydrolase catalytic" evidence="13">
    <location>
        <begin position="5"/>
        <end position="120"/>
    </location>
</feature>
<dbReference type="NCBIfam" id="NF008058">
    <property type="entry name" value="PRK10792.1"/>
    <property type="match status" value="1"/>
</dbReference>
<keyword evidence="11 12" id="KW-0511">Multifunctional enzyme</keyword>
<dbReference type="FunFam" id="3.40.50.720:FF:000006">
    <property type="entry name" value="Bifunctional protein FolD"/>
    <property type="match status" value="1"/>
</dbReference>
<feature type="binding site" evidence="12">
    <location>
        <begin position="168"/>
        <end position="170"/>
    </location>
    <ligand>
        <name>NADP(+)</name>
        <dbReference type="ChEBI" id="CHEBI:58349"/>
    </ligand>
</feature>
<evidence type="ECO:0000259" key="13">
    <source>
        <dbReference type="Pfam" id="PF00763"/>
    </source>
</evidence>
<keyword evidence="4 12" id="KW-0028">Amino-acid biosynthesis</keyword>
<keyword evidence="9 12" id="KW-0368">Histidine biosynthesis</keyword>
<comment type="caution">
    <text evidence="15">The sequence shown here is derived from an EMBL/GenBank/DDBJ whole genome shotgun (WGS) entry which is preliminary data.</text>
</comment>
<keyword evidence="3 12" id="KW-0554">One-carbon metabolism</keyword>
<comment type="function">
    <text evidence="12">Catalyzes the oxidation of 5,10-methylenetetrahydrofolate to 5,10-methenyltetrahydrofolate and then the hydrolysis of 5,10-methenyltetrahydrofolate to 10-formyltetrahydrofolate.</text>
</comment>
<dbReference type="EC" id="3.5.4.9" evidence="12"/>
<dbReference type="PROSITE" id="PS00767">
    <property type="entry name" value="THF_DHG_CYH_2"/>
    <property type="match status" value="1"/>
</dbReference>
<name>A0A942E4W2_9HYPH</name>
<evidence type="ECO:0000256" key="5">
    <source>
        <dbReference type="ARBA" id="ARBA00022755"/>
    </source>
</evidence>
<comment type="subunit">
    <text evidence="2 12">Homodimer.</text>
</comment>
<comment type="pathway">
    <text evidence="1 12">One-carbon metabolism; tetrahydrofolate interconversion.</text>
</comment>
<evidence type="ECO:0000256" key="7">
    <source>
        <dbReference type="ARBA" id="ARBA00022857"/>
    </source>
</evidence>
<dbReference type="GO" id="GO:0035999">
    <property type="term" value="P:tetrahydrofolate interconversion"/>
    <property type="evidence" value="ECO:0007669"/>
    <property type="project" value="UniProtKB-UniRule"/>
</dbReference>
<evidence type="ECO:0000256" key="12">
    <source>
        <dbReference type="HAMAP-Rule" id="MF_01576"/>
    </source>
</evidence>
<evidence type="ECO:0000256" key="9">
    <source>
        <dbReference type="ARBA" id="ARBA00023102"/>
    </source>
</evidence>
<dbReference type="InterPro" id="IPR020867">
    <property type="entry name" value="THF_DH/CycHdrlase_CS"/>
</dbReference>
<dbReference type="CDD" id="cd01080">
    <property type="entry name" value="NAD_bind_m-THF_DH_Cyclohyd"/>
    <property type="match status" value="1"/>
</dbReference>
<evidence type="ECO:0000256" key="10">
    <source>
        <dbReference type="ARBA" id="ARBA00023167"/>
    </source>
</evidence>
<keyword evidence="10 12" id="KW-0486">Methionine biosynthesis</keyword>
<evidence type="ECO:0000256" key="8">
    <source>
        <dbReference type="ARBA" id="ARBA00023002"/>
    </source>
</evidence>
<comment type="catalytic activity">
    <reaction evidence="12">
        <text>(6R)-5,10-methylene-5,6,7,8-tetrahydrofolate + NADP(+) = (6R)-5,10-methenyltetrahydrofolate + NADPH</text>
        <dbReference type="Rhea" id="RHEA:22812"/>
        <dbReference type="ChEBI" id="CHEBI:15636"/>
        <dbReference type="ChEBI" id="CHEBI:57455"/>
        <dbReference type="ChEBI" id="CHEBI:57783"/>
        <dbReference type="ChEBI" id="CHEBI:58349"/>
        <dbReference type="EC" id="1.5.1.5"/>
    </reaction>
</comment>
<evidence type="ECO:0000256" key="11">
    <source>
        <dbReference type="ARBA" id="ARBA00023268"/>
    </source>
</evidence>
<dbReference type="GO" id="GO:0004488">
    <property type="term" value="F:methylenetetrahydrofolate dehydrogenase (NADP+) activity"/>
    <property type="evidence" value="ECO:0007669"/>
    <property type="project" value="UniProtKB-UniRule"/>
</dbReference>
<dbReference type="EC" id="1.5.1.5" evidence="12"/>
<sequence>MADIIDGKAVAEDVVSRVKSLAAELKAKNGVVPGLAVVIVGEDPASQVYVSSKGKKAKECGFHSVQHTLPAETTERDLLKLIDELNSDDAIHGILVQLPLPKHIDSGRIIQAISPEKDVDGFHFVNVGKLGTGELETAFVPCTPAGSMLLIERVRGKDLSGLNAVVVGRSNIVGKPMANLLLAANCTVTIAHSRTKDLPALCRTADILVAAVGRPEMIKGDWVNPGATVIDVGINRVPAPEKGEGKGKLVGDVAFDEAAKNAGAITPVPGGVGPMTIALLMANTVVSAYLRAGLARPTF</sequence>
<evidence type="ECO:0000256" key="6">
    <source>
        <dbReference type="ARBA" id="ARBA00022801"/>
    </source>
</evidence>
<proteinExistence type="inferred from homology"/>
<dbReference type="GO" id="GO:0006164">
    <property type="term" value="P:purine nucleotide biosynthetic process"/>
    <property type="evidence" value="ECO:0007669"/>
    <property type="project" value="UniProtKB-KW"/>
</dbReference>
<evidence type="ECO:0000256" key="1">
    <source>
        <dbReference type="ARBA" id="ARBA00004777"/>
    </source>
</evidence>
<gene>
    <name evidence="12 15" type="primary">folD</name>
    <name evidence="15" type="ORF">KEU06_07835</name>
</gene>
<dbReference type="InterPro" id="IPR020630">
    <property type="entry name" value="THF_DH/CycHdrlase_cat_dom"/>
</dbReference>
<keyword evidence="16" id="KW-1185">Reference proteome</keyword>
<evidence type="ECO:0000259" key="14">
    <source>
        <dbReference type="Pfam" id="PF02882"/>
    </source>
</evidence>
<dbReference type="PROSITE" id="PS00766">
    <property type="entry name" value="THF_DHG_CYH_1"/>
    <property type="match status" value="1"/>
</dbReference>
<dbReference type="GO" id="GO:0005829">
    <property type="term" value="C:cytosol"/>
    <property type="evidence" value="ECO:0007669"/>
    <property type="project" value="TreeGrafter"/>
</dbReference>
<dbReference type="GO" id="GO:0004477">
    <property type="term" value="F:methenyltetrahydrofolate cyclohydrolase activity"/>
    <property type="evidence" value="ECO:0007669"/>
    <property type="project" value="UniProtKB-UniRule"/>
</dbReference>
<dbReference type="PANTHER" id="PTHR48099:SF5">
    <property type="entry name" value="C-1-TETRAHYDROFOLATE SYNTHASE, CYTOPLASMIC"/>
    <property type="match status" value="1"/>
</dbReference>
<dbReference type="Gene3D" id="3.40.50.10860">
    <property type="entry name" value="Leucine Dehydrogenase, chain A, domain 1"/>
    <property type="match status" value="1"/>
</dbReference>
<dbReference type="SUPFAM" id="SSF51735">
    <property type="entry name" value="NAD(P)-binding Rossmann-fold domains"/>
    <property type="match status" value="1"/>
</dbReference>
<dbReference type="Pfam" id="PF02882">
    <property type="entry name" value="THF_DHG_CYH_C"/>
    <property type="match status" value="1"/>
</dbReference>
<feature type="binding site" evidence="12">
    <location>
        <position position="234"/>
    </location>
    <ligand>
        <name>NADP(+)</name>
        <dbReference type="ChEBI" id="CHEBI:58349"/>
    </ligand>
</feature>
<evidence type="ECO:0000256" key="2">
    <source>
        <dbReference type="ARBA" id="ARBA00011738"/>
    </source>
</evidence>
<keyword evidence="5 12" id="KW-0658">Purine biosynthesis</keyword>
<dbReference type="Proteomes" id="UP000680348">
    <property type="component" value="Unassembled WGS sequence"/>
</dbReference>
<evidence type="ECO:0000256" key="3">
    <source>
        <dbReference type="ARBA" id="ARBA00022563"/>
    </source>
</evidence>
<evidence type="ECO:0000256" key="4">
    <source>
        <dbReference type="ARBA" id="ARBA00022605"/>
    </source>
</evidence>
<dbReference type="Gene3D" id="3.40.50.720">
    <property type="entry name" value="NAD(P)-binding Rossmann-like Domain"/>
    <property type="match status" value="1"/>
</dbReference>
<keyword evidence="8 12" id="KW-0560">Oxidoreductase</keyword>
<comment type="catalytic activity">
    <reaction evidence="12">
        <text>(6R)-5,10-methenyltetrahydrofolate + H2O = (6R)-10-formyltetrahydrofolate + H(+)</text>
        <dbReference type="Rhea" id="RHEA:23700"/>
        <dbReference type="ChEBI" id="CHEBI:15377"/>
        <dbReference type="ChEBI" id="CHEBI:15378"/>
        <dbReference type="ChEBI" id="CHEBI:57455"/>
        <dbReference type="ChEBI" id="CHEBI:195366"/>
        <dbReference type="EC" id="3.5.4.9"/>
    </reaction>
</comment>
<feature type="domain" description="Tetrahydrofolate dehydrogenase/cyclohydrolase NAD(P)-binding" evidence="14">
    <location>
        <begin position="141"/>
        <end position="288"/>
    </location>
</feature>
<comment type="similarity">
    <text evidence="12">Belongs to the tetrahydrofolate dehydrogenase/cyclohydrolase family.</text>
</comment>
<dbReference type="PRINTS" id="PR00085">
    <property type="entry name" value="THFDHDRGNASE"/>
</dbReference>
<accession>A0A942E4W2</accession>
<dbReference type="HAMAP" id="MF_01576">
    <property type="entry name" value="THF_DHG_CYH"/>
    <property type="match status" value="1"/>
</dbReference>